<name>A0A1T4W8E3_9GAMM</name>
<dbReference type="STRING" id="92487.SAMN02745130_01202"/>
<keyword evidence="4" id="KW-1185">Reference proteome</keyword>
<feature type="chain" id="PRO_5012368832" evidence="2">
    <location>
        <begin position="23"/>
        <end position="155"/>
    </location>
</feature>
<reference evidence="3 4" key="1">
    <citation type="submission" date="2017-02" db="EMBL/GenBank/DDBJ databases">
        <authorList>
            <person name="Peterson S.W."/>
        </authorList>
    </citation>
    <scope>NUCLEOTIDE SEQUENCE [LARGE SCALE GENOMIC DNA]</scope>
    <source>
        <strain evidence="3 4">ATCC 49788</strain>
    </source>
</reference>
<gene>
    <name evidence="3" type="ORF">SAMN02745130_01202</name>
</gene>
<dbReference type="RefSeq" id="WP_078921681.1">
    <property type="nucleotide sequence ID" value="NZ_FUYB01000004.1"/>
</dbReference>
<feature type="compositionally biased region" description="Polar residues" evidence="1">
    <location>
        <begin position="139"/>
        <end position="155"/>
    </location>
</feature>
<evidence type="ECO:0000313" key="3">
    <source>
        <dbReference type="EMBL" id="SKA73308.1"/>
    </source>
</evidence>
<organism evidence="3 4">
    <name type="scientific">Thiothrix eikelboomii</name>
    <dbReference type="NCBI Taxonomy" id="92487"/>
    <lineage>
        <taxon>Bacteria</taxon>
        <taxon>Pseudomonadati</taxon>
        <taxon>Pseudomonadota</taxon>
        <taxon>Gammaproteobacteria</taxon>
        <taxon>Thiotrichales</taxon>
        <taxon>Thiotrichaceae</taxon>
        <taxon>Thiothrix</taxon>
    </lineage>
</organism>
<evidence type="ECO:0000256" key="2">
    <source>
        <dbReference type="SAM" id="SignalP"/>
    </source>
</evidence>
<keyword evidence="2" id="KW-0732">Signal</keyword>
<dbReference type="Proteomes" id="UP000190460">
    <property type="component" value="Unassembled WGS sequence"/>
</dbReference>
<evidence type="ECO:0000313" key="4">
    <source>
        <dbReference type="Proteomes" id="UP000190460"/>
    </source>
</evidence>
<proteinExistence type="predicted"/>
<feature type="signal peptide" evidence="2">
    <location>
        <begin position="1"/>
        <end position="22"/>
    </location>
</feature>
<dbReference type="OrthoDB" id="572536at2"/>
<dbReference type="EMBL" id="FUYB01000004">
    <property type="protein sequence ID" value="SKA73308.1"/>
    <property type="molecule type" value="Genomic_DNA"/>
</dbReference>
<feature type="region of interest" description="Disordered" evidence="1">
    <location>
        <begin position="135"/>
        <end position="155"/>
    </location>
</feature>
<protein>
    <submittedName>
        <fullName evidence="3">Uncharacterized protein</fullName>
    </submittedName>
</protein>
<accession>A0A1T4W8E3</accession>
<evidence type="ECO:0000256" key="1">
    <source>
        <dbReference type="SAM" id="MobiDB-lite"/>
    </source>
</evidence>
<sequence length="155" mass="17211">MRVKLLVSLAFLGSLAFPTVQADEVWDSNSGRIVYEAEMGPTAMWSYGTQQEPGVIYVLGLAKVYSNRASYPGYWAKNTSKKPCDTQRPGINGQMTAHWGRFNVKFLDKDFPSRWEATWSYCDGPDESLKVEAKPVVGTPNQASNLQNKSAPAIK</sequence>
<dbReference type="AlphaFoldDB" id="A0A1T4W8E3"/>